<protein>
    <submittedName>
        <fullName evidence="1">Uncharacterized protein</fullName>
    </submittedName>
</protein>
<gene>
    <name evidence="1" type="ORF">LEP1GSC083_4662</name>
</gene>
<reference evidence="1 2" key="1">
    <citation type="submission" date="2013-01" db="EMBL/GenBank/DDBJ databases">
        <authorList>
            <person name="Harkins D.M."/>
            <person name="Durkin A.S."/>
            <person name="Brinkac L.M."/>
            <person name="Haft D.H."/>
            <person name="Selengut J.D."/>
            <person name="Sanka R."/>
            <person name="DePew J."/>
            <person name="Purushe J."/>
            <person name="Peacock S.J."/>
            <person name="Thaipadungpanit J."/>
            <person name="Wuthiekanun V.W."/>
            <person name="Day N.P."/>
            <person name="Vinetz J.M."/>
            <person name="Sutton G.G."/>
            <person name="Nierman W.C."/>
            <person name="Fouts D.E."/>
        </authorList>
    </citation>
    <scope>NUCLEOTIDE SEQUENCE [LARGE SCALE GENOMIC DNA]</scope>
    <source>
        <strain evidence="1 2">L0374</strain>
    </source>
</reference>
<evidence type="ECO:0000313" key="1">
    <source>
        <dbReference type="EMBL" id="EMN28653.1"/>
    </source>
</evidence>
<name>M6KAD8_LEPIR</name>
<proteinExistence type="predicted"/>
<dbReference type="EMBL" id="AHMZ02000126">
    <property type="protein sequence ID" value="EMN28653.1"/>
    <property type="molecule type" value="Genomic_DNA"/>
</dbReference>
<organism evidence="1 2">
    <name type="scientific">Leptospira interrogans serovar Pyrogenes str. L0374</name>
    <dbReference type="NCBI Taxonomy" id="1049928"/>
    <lineage>
        <taxon>Bacteria</taxon>
        <taxon>Pseudomonadati</taxon>
        <taxon>Spirochaetota</taxon>
        <taxon>Spirochaetia</taxon>
        <taxon>Leptospirales</taxon>
        <taxon>Leptospiraceae</taxon>
        <taxon>Leptospira</taxon>
    </lineage>
</organism>
<evidence type="ECO:0000313" key="2">
    <source>
        <dbReference type="Proteomes" id="UP000012137"/>
    </source>
</evidence>
<comment type="caution">
    <text evidence="1">The sequence shown here is derived from an EMBL/GenBank/DDBJ whole genome shotgun (WGS) entry which is preliminary data.</text>
</comment>
<sequence>MVTNSVKIGIMNFHLKTVQCGNSHSNLPEVYGLIWFLT</sequence>
<dbReference type="Proteomes" id="UP000012137">
    <property type="component" value="Unassembled WGS sequence"/>
</dbReference>
<accession>M6KAD8</accession>
<dbReference type="AlphaFoldDB" id="M6KAD8"/>